<dbReference type="Proteomes" id="UP001208656">
    <property type="component" value="Unassembled WGS sequence"/>
</dbReference>
<dbReference type="RefSeq" id="WP_173657801.1">
    <property type="nucleotide sequence ID" value="NZ_JAOUSE010000008.1"/>
</dbReference>
<gene>
    <name evidence="1" type="ORF">OEV82_04580</name>
</gene>
<dbReference type="EMBL" id="JAOUSE010000008">
    <property type="protein sequence ID" value="MCU9593733.1"/>
    <property type="molecule type" value="Genomic_DNA"/>
</dbReference>
<reference evidence="1 2" key="1">
    <citation type="submission" date="2022-10" db="EMBL/GenBank/DDBJ databases">
        <title>Description of Fervidibacillus gen. nov. in the family Fervidibacillaceae fam. nov. with two species, Fervidibacillus albus sp. nov., and Fervidibacillus halotolerans sp. nov., isolated from tidal flat sediments.</title>
        <authorList>
            <person name="Kwon K.K."/>
            <person name="Yang S.-H."/>
        </authorList>
    </citation>
    <scope>NUCLEOTIDE SEQUENCE [LARGE SCALE GENOMIC DNA]</scope>
    <source>
        <strain evidence="1 2">DSM 23332</strain>
    </source>
</reference>
<sequence>MNIRILACKISTLDYSQREELVGISSPQLKKYKINGIKWENRHNERYEFAEEFLDVC</sequence>
<proteinExistence type="predicted"/>
<name>A0ABT2WDI0_9BACI</name>
<protein>
    <submittedName>
        <fullName evidence="1">Uncharacterized protein</fullName>
    </submittedName>
</protein>
<evidence type="ECO:0000313" key="1">
    <source>
        <dbReference type="EMBL" id="MCU9593733.1"/>
    </source>
</evidence>
<comment type="caution">
    <text evidence="1">The sequence shown here is derived from an EMBL/GenBank/DDBJ whole genome shotgun (WGS) entry which is preliminary data.</text>
</comment>
<accession>A0ABT2WDI0</accession>
<evidence type="ECO:0000313" key="2">
    <source>
        <dbReference type="Proteomes" id="UP001208656"/>
    </source>
</evidence>
<keyword evidence="2" id="KW-1185">Reference proteome</keyword>
<organism evidence="1 2">
    <name type="scientific">Pallidibacillus thermolactis</name>
    <dbReference type="NCBI Taxonomy" id="251051"/>
    <lineage>
        <taxon>Bacteria</taxon>
        <taxon>Bacillati</taxon>
        <taxon>Bacillota</taxon>
        <taxon>Bacilli</taxon>
        <taxon>Bacillales</taxon>
        <taxon>Bacillaceae</taxon>
        <taxon>Pallidibacillus</taxon>
    </lineage>
</organism>